<dbReference type="InterPro" id="IPR006115">
    <property type="entry name" value="6PGDH_NADP-bd"/>
</dbReference>
<dbReference type="Proteomes" id="UP000315759">
    <property type="component" value="Unassembled WGS sequence"/>
</dbReference>
<dbReference type="SUPFAM" id="SSF48179">
    <property type="entry name" value="6-phosphogluconate dehydrogenase C-terminal domain-like"/>
    <property type="match status" value="1"/>
</dbReference>
<proteinExistence type="inferred from homology"/>
<dbReference type="Pfam" id="PF14833">
    <property type="entry name" value="NAD_binding_11"/>
    <property type="match status" value="1"/>
</dbReference>
<feature type="active site" evidence="4">
    <location>
        <position position="168"/>
    </location>
</feature>
<comment type="caution">
    <text evidence="7">The sequence shown here is derived from an EMBL/GenBank/DDBJ whole genome shotgun (WGS) entry which is preliminary data.</text>
</comment>
<evidence type="ECO:0000313" key="7">
    <source>
        <dbReference type="EMBL" id="TQR85268.1"/>
    </source>
</evidence>
<keyword evidence="8" id="KW-1185">Reference proteome</keyword>
<evidence type="ECO:0000256" key="2">
    <source>
        <dbReference type="ARBA" id="ARBA00023002"/>
    </source>
</evidence>
<feature type="domain" description="6-phosphogluconate dehydrogenase NADP-binding" evidence="5">
    <location>
        <begin position="3"/>
        <end position="158"/>
    </location>
</feature>
<dbReference type="RefSeq" id="WP_142553355.1">
    <property type="nucleotide sequence ID" value="NZ_VIFX01000022.1"/>
</dbReference>
<dbReference type="InterPro" id="IPR015815">
    <property type="entry name" value="HIBADH-related"/>
</dbReference>
<evidence type="ECO:0000256" key="4">
    <source>
        <dbReference type="PIRSR" id="PIRSR000103-1"/>
    </source>
</evidence>
<reference evidence="7 8" key="1">
    <citation type="submission" date="2018-10" db="EMBL/GenBank/DDBJ databases">
        <title>Draft genome of Mycobacterium hodleri strain B.</title>
        <authorList>
            <person name="Amande T.J."/>
            <person name="Mcgenity T.J."/>
        </authorList>
    </citation>
    <scope>NUCLEOTIDE SEQUENCE [LARGE SCALE GENOMIC DNA]</scope>
    <source>
        <strain evidence="7 8">B</strain>
    </source>
</reference>
<keyword evidence="3" id="KW-0520">NAD</keyword>
<gene>
    <name evidence="7" type="ORF">D8S82_17810</name>
</gene>
<dbReference type="GO" id="GO:0016616">
    <property type="term" value="F:oxidoreductase activity, acting on the CH-OH group of donors, NAD or NADP as acceptor"/>
    <property type="evidence" value="ECO:0007669"/>
    <property type="project" value="TreeGrafter"/>
</dbReference>
<feature type="domain" description="3-hydroxyisobutyrate dehydrogenase-like NAD-binding" evidence="6">
    <location>
        <begin position="162"/>
        <end position="282"/>
    </location>
</feature>
<dbReference type="SUPFAM" id="SSF51735">
    <property type="entry name" value="NAD(P)-binding Rossmann-fold domains"/>
    <property type="match status" value="1"/>
</dbReference>
<dbReference type="PANTHER" id="PTHR22981:SF7">
    <property type="entry name" value="3-HYDROXYISOBUTYRATE DEHYDROGENASE, MITOCHONDRIAL"/>
    <property type="match status" value="1"/>
</dbReference>
<evidence type="ECO:0000256" key="1">
    <source>
        <dbReference type="ARBA" id="ARBA00009080"/>
    </source>
</evidence>
<evidence type="ECO:0000259" key="6">
    <source>
        <dbReference type="Pfam" id="PF14833"/>
    </source>
</evidence>
<protein>
    <submittedName>
        <fullName evidence="7">NAD(P)-dependent oxidoreductase</fullName>
    </submittedName>
</protein>
<dbReference type="AlphaFoldDB" id="A0A544VZ56"/>
<dbReference type="Pfam" id="PF03446">
    <property type="entry name" value="NAD_binding_2"/>
    <property type="match status" value="1"/>
</dbReference>
<dbReference type="Gene3D" id="1.10.1040.10">
    <property type="entry name" value="N-(1-d-carboxylethyl)-l-norvaline Dehydrogenase, domain 2"/>
    <property type="match status" value="1"/>
</dbReference>
<dbReference type="InterPro" id="IPR029154">
    <property type="entry name" value="HIBADH-like_NADP-bd"/>
</dbReference>
<organism evidence="7 8">
    <name type="scientific">Mycolicibacterium hodleri</name>
    <dbReference type="NCBI Taxonomy" id="49897"/>
    <lineage>
        <taxon>Bacteria</taxon>
        <taxon>Bacillati</taxon>
        <taxon>Actinomycetota</taxon>
        <taxon>Actinomycetes</taxon>
        <taxon>Mycobacteriales</taxon>
        <taxon>Mycobacteriaceae</taxon>
        <taxon>Mycolicibacterium</taxon>
    </lineage>
</organism>
<evidence type="ECO:0000313" key="8">
    <source>
        <dbReference type="Proteomes" id="UP000315759"/>
    </source>
</evidence>
<dbReference type="Gene3D" id="3.40.50.720">
    <property type="entry name" value="NAD(P)-binding Rossmann-like Domain"/>
    <property type="match status" value="1"/>
</dbReference>
<dbReference type="PANTHER" id="PTHR22981">
    <property type="entry name" value="3-HYDROXYISOBUTYRATE DEHYDROGENASE-RELATED"/>
    <property type="match status" value="1"/>
</dbReference>
<name>A0A544VZ56_9MYCO</name>
<keyword evidence="2" id="KW-0560">Oxidoreductase</keyword>
<dbReference type="GO" id="GO:0050661">
    <property type="term" value="F:NADP binding"/>
    <property type="evidence" value="ECO:0007669"/>
    <property type="project" value="InterPro"/>
</dbReference>
<dbReference type="InterPro" id="IPR036291">
    <property type="entry name" value="NAD(P)-bd_dom_sf"/>
</dbReference>
<dbReference type="GO" id="GO:0016881">
    <property type="term" value="F:acid-amino acid ligase activity"/>
    <property type="evidence" value="ECO:0007669"/>
    <property type="project" value="InterPro"/>
</dbReference>
<dbReference type="EMBL" id="VIFX01000022">
    <property type="protein sequence ID" value="TQR85268.1"/>
    <property type="molecule type" value="Genomic_DNA"/>
</dbReference>
<comment type="similarity">
    <text evidence="1">Belongs to the HIBADH-related family.</text>
</comment>
<dbReference type="InterPro" id="IPR008927">
    <property type="entry name" value="6-PGluconate_DH-like_C_sf"/>
</dbReference>
<accession>A0A544VZ56</accession>
<evidence type="ECO:0000259" key="5">
    <source>
        <dbReference type="Pfam" id="PF03446"/>
    </source>
</evidence>
<evidence type="ECO:0000256" key="3">
    <source>
        <dbReference type="ARBA" id="ARBA00023027"/>
    </source>
</evidence>
<dbReference type="InterPro" id="IPR013328">
    <property type="entry name" value="6PGD_dom2"/>
</dbReference>
<sequence>MPTIGFIGLGKMGSPMARLLVAAGHRVLGFDLSEEALTQLAEAGGAAVHSASEAAVADVVILMLPDSNVVTAVLRDTDVVSALAPDSVVVDMSSSEPLRTRELATELAERGVHLVDAPVSGGVRGAEAGKLTIMVGGDGETVDRVEPVLALLGRTVRCGDVGAGHAVKALNNLMSATHLWVTSEAMIAGERFGLDPEVMLSVFNGSSGRSGSTENKWPNFILPGGYDSGFGLRLMLKDMRIATDLARAVNVEPALGDGAVELWSRAAEDLEPAADHTEVARWIASASPTPDN</sequence>
<dbReference type="PIRSF" id="PIRSF000103">
    <property type="entry name" value="HIBADH"/>
    <property type="match status" value="1"/>
</dbReference>
<dbReference type="GO" id="GO:0051287">
    <property type="term" value="F:NAD binding"/>
    <property type="evidence" value="ECO:0007669"/>
    <property type="project" value="InterPro"/>
</dbReference>